<reference evidence="2" key="1">
    <citation type="submission" date="2023-03" db="EMBL/GenBank/DDBJ databases">
        <title>Massive genome expansion in bonnet fungi (Mycena s.s.) driven by repeated elements and novel gene families across ecological guilds.</title>
        <authorList>
            <consortium name="Lawrence Berkeley National Laboratory"/>
            <person name="Harder C.B."/>
            <person name="Miyauchi S."/>
            <person name="Viragh M."/>
            <person name="Kuo A."/>
            <person name="Thoen E."/>
            <person name="Andreopoulos B."/>
            <person name="Lu D."/>
            <person name="Skrede I."/>
            <person name="Drula E."/>
            <person name="Henrissat B."/>
            <person name="Morin E."/>
            <person name="Kohler A."/>
            <person name="Barry K."/>
            <person name="LaButti K."/>
            <person name="Morin E."/>
            <person name="Salamov A."/>
            <person name="Lipzen A."/>
            <person name="Mereny Z."/>
            <person name="Hegedus B."/>
            <person name="Baldrian P."/>
            <person name="Stursova M."/>
            <person name="Weitz H."/>
            <person name="Taylor A."/>
            <person name="Grigoriev I.V."/>
            <person name="Nagy L.G."/>
            <person name="Martin F."/>
            <person name="Kauserud H."/>
        </authorList>
    </citation>
    <scope>NUCLEOTIDE SEQUENCE</scope>
    <source>
        <strain evidence="2">CBHHK182m</strain>
    </source>
</reference>
<protein>
    <submittedName>
        <fullName evidence="2">Uncharacterized protein</fullName>
    </submittedName>
</protein>
<feature type="compositionally biased region" description="Low complexity" evidence="1">
    <location>
        <begin position="7"/>
        <end position="24"/>
    </location>
</feature>
<evidence type="ECO:0000313" key="3">
    <source>
        <dbReference type="Proteomes" id="UP001215598"/>
    </source>
</evidence>
<evidence type="ECO:0000256" key="1">
    <source>
        <dbReference type="SAM" id="MobiDB-lite"/>
    </source>
</evidence>
<organism evidence="2 3">
    <name type="scientific">Mycena metata</name>
    <dbReference type="NCBI Taxonomy" id="1033252"/>
    <lineage>
        <taxon>Eukaryota</taxon>
        <taxon>Fungi</taxon>
        <taxon>Dikarya</taxon>
        <taxon>Basidiomycota</taxon>
        <taxon>Agaricomycotina</taxon>
        <taxon>Agaricomycetes</taxon>
        <taxon>Agaricomycetidae</taxon>
        <taxon>Agaricales</taxon>
        <taxon>Marasmiineae</taxon>
        <taxon>Mycenaceae</taxon>
        <taxon>Mycena</taxon>
    </lineage>
</organism>
<feature type="compositionally biased region" description="Polar residues" evidence="1">
    <location>
        <begin position="32"/>
        <end position="47"/>
    </location>
</feature>
<dbReference type="EMBL" id="JARKIB010000068">
    <property type="protein sequence ID" value="KAJ7749608.1"/>
    <property type="molecule type" value="Genomic_DNA"/>
</dbReference>
<evidence type="ECO:0000313" key="2">
    <source>
        <dbReference type="EMBL" id="KAJ7749608.1"/>
    </source>
</evidence>
<proteinExistence type="predicted"/>
<keyword evidence="3" id="KW-1185">Reference proteome</keyword>
<name>A0AAD7ISU8_9AGAR</name>
<comment type="caution">
    <text evidence="2">The sequence shown here is derived from an EMBL/GenBank/DDBJ whole genome shotgun (WGS) entry which is preliminary data.</text>
</comment>
<feature type="region of interest" description="Disordered" evidence="1">
    <location>
        <begin position="1"/>
        <end position="59"/>
    </location>
</feature>
<accession>A0AAD7ISU8</accession>
<sequence>MNEDLGLNPSNPLNLLLHNHSQHNMQARKDNSSPSIGTPPDWSSLSSMWPPEDKMDDMSQFTSMDLGIGIGISRGIQSM</sequence>
<gene>
    <name evidence="2" type="ORF">B0H16DRAFT_1844681</name>
</gene>
<dbReference type="Proteomes" id="UP001215598">
    <property type="component" value="Unassembled WGS sequence"/>
</dbReference>
<dbReference type="AlphaFoldDB" id="A0AAD7ISU8"/>